<dbReference type="Proteomes" id="UP000504633">
    <property type="component" value="Unplaced"/>
</dbReference>
<evidence type="ECO:0000256" key="7">
    <source>
        <dbReference type="ARBA" id="ARBA00023002"/>
    </source>
</evidence>
<dbReference type="GO" id="GO:0050660">
    <property type="term" value="F:flavin adenine dinucleotide binding"/>
    <property type="evidence" value="ECO:0007669"/>
    <property type="project" value="InterPro"/>
</dbReference>
<sequence length="641" mass="70923">MRYHLFSRAVRILNQNHNKCGTFLLARSAGSKAATNSSSSVNAQQWAEDSHAPEEASAAEQQGLPAREPLAKNLFVGLTDKELLGYPEVIAREEMASLQNALLPVKNYFAEEQQKQPHSLENLQQLGLYGLNVPTDYDGKGYSWSASLIASEPESSHTSLALGLQSHRIVVDMLRELGTPEQQQKYMSALASGKLIASDAIFEYTPPEDDLFGTQAVYDLDKKTWLLSGEKAFVVVAPAGARQLFLVLAQTNKTNVPGNMGRELTLFLVDDQQPGVRLGETHATFGCREAVMRRIHFDQVQLSTQQILGQAYEGNRHSEQLVRFSRLRSSLLGIGLSKRLLNQLTKFSVETTQGGVQIKDLELTRVNLSQAMCSIYAMESMLYLTAGMMDEFRGQDVTLETAITKYYTLQQLYAISSQNLSLLGPASLHSGQPAELVLRDTAQLCTQGESLTTLSMFIALTGLQHAGKCMNEGVGKLRNPLFNPGQIFSKFLSTASVENPKTNMQLAEHVHPTLEAPAQCIEHSVARLHMAVELLFTRHGNAIVERQNELQRLANISTIIYAMWASIARASRSYCIGLPLADHEMLTATAICSQGRDDVLRLAMEIHNGNYMNNDNNLLRLSKQVAKSKGYFAVHPLTFNF</sequence>
<feature type="domain" description="ACAD9/ACADV-like C-terminal" evidence="14">
    <location>
        <begin position="512"/>
        <end position="631"/>
    </location>
</feature>
<dbReference type="PANTHER" id="PTHR43884:SF9">
    <property type="entry name" value="COMPLEX I ASSEMBLY FACTOR ACAD9, MITOCHONDRIAL"/>
    <property type="match status" value="1"/>
</dbReference>
<dbReference type="InterPro" id="IPR009100">
    <property type="entry name" value="AcylCoA_DH/oxidase_NM_dom_sf"/>
</dbReference>
<evidence type="ECO:0000313" key="15">
    <source>
        <dbReference type="Proteomes" id="UP000504633"/>
    </source>
</evidence>
<keyword evidence="15" id="KW-1185">Reference proteome</keyword>
<dbReference type="Pfam" id="PF21343">
    <property type="entry name" value="ACAD9-ACADV_C"/>
    <property type="match status" value="1"/>
</dbReference>
<dbReference type="GeneID" id="111600536"/>
<name>A0A6J1M6E3_DROHY</name>
<dbReference type="Gene3D" id="2.40.110.10">
    <property type="entry name" value="Butyryl-CoA Dehydrogenase, subunit A, domain 2"/>
    <property type="match status" value="1"/>
</dbReference>
<evidence type="ECO:0000259" key="14">
    <source>
        <dbReference type="Pfam" id="PF21343"/>
    </source>
</evidence>
<dbReference type="Pfam" id="PF02771">
    <property type="entry name" value="Acyl-CoA_dh_N"/>
    <property type="match status" value="1"/>
</dbReference>
<gene>
    <name evidence="16" type="primary">LOC111600536</name>
</gene>
<dbReference type="GO" id="GO:0005739">
    <property type="term" value="C:mitochondrion"/>
    <property type="evidence" value="ECO:0007669"/>
    <property type="project" value="UniProtKB-SubCell"/>
</dbReference>
<evidence type="ECO:0000256" key="4">
    <source>
        <dbReference type="ARBA" id="ARBA00022630"/>
    </source>
</evidence>
<evidence type="ECO:0000256" key="10">
    <source>
        <dbReference type="SAM" id="MobiDB-lite"/>
    </source>
</evidence>
<dbReference type="InterPro" id="IPR036250">
    <property type="entry name" value="AcylCo_DH-like_C"/>
</dbReference>
<dbReference type="InterPro" id="IPR013786">
    <property type="entry name" value="AcylCoA_DH/ox_N"/>
</dbReference>
<accession>A0A6J1M6E3</accession>
<dbReference type="InterPro" id="IPR009075">
    <property type="entry name" value="AcylCo_DH/oxidase_C"/>
</dbReference>
<comment type="similarity">
    <text evidence="3 9">Belongs to the acyl-CoA dehydrogenase family.</text>
</comment>
<evidence type="ECO:0000259" key="12">
    <source>
        <dbReference type="Pfam" id="PF02770"/>
    </source>
</evidence>
<protein>
    <submittedName>
        <fullName evidence="16">Acyl-CoA dehydrogenase family member 9, mitochondrial</fullName>
    </submittedName>
</protein>
<evidence type="ECO:0000256" key="3">
    <source>
        <dbReference type="ARBA" id="ARBA00009347"/>
    </source>
</evidence>
<evidence type="ECO:0000256" key="2">
    <source>
        <dbReference type="ARBA" id="ARBA00004173"/>
    </source>
</evidence>
<evidence type="ECO:0000259" key="13">
    <source>
        <dbReference type="Pfam" id="PF02771"/>
    </source>
</evidence>
<evidence type="ECO:0000256" key="9">
    <source>
        <dbReference type="RuleBase" id="RU362125"/>
    </source>
</evidence>
<evidence type="ECO:0000256" key="1">
    <source>
        <dbReference type="ARBA" id="ARBA00001974"/>
    </source>
</evidence>
<dbReference type="PANTHER" id="PTHR43884">
    <property type="entry name" value="ACYL-COA DEHYDROGENASE"/>
    <property type="match status" value="1"/>
</dbReference>
<dbReference type="InterPro" id="IPR006091">
    <property type="entry name" value="Acyl-CoA_Oxase/DH_mid-dom"/>
</dbReference>
<feature type="domain" description="Acyl-CoA dehydrogenase/oxidase N-terminal" evidence="13">
    <location>
        <begin position="99"/>
        <end position="194"/>
    </location>
</feature>
<dbReference type="Gene3D" id="1.20.140.10">
    <property type="entry name" value="Butyryl-CoA Dehydrogenase, subunit A, domain 3"/>
    <property type="match status" value="2"/>
</dbReference>
<keyword evidence="7 9" id="KW-0560">Oxidoreductase</keyword>
<dbReference type="Pfam" id="PF02770">
    <property type="entry name" value="Acyl-CoA_dh_M"/>
    <property type="match status" value="1"/>
</dbReference>
<keyword evidence="8" id="KW-0496">Mitochondrion</keyword>
<evidence type="ECO:0000256" key="6">
    <source>
        <dbReference type="ARBA" id="ARBA00022946"/>
    </source>
</evidence>
<keyword evidence="5 9" id="KW-0274">FAD</keyword>
<evidence type="ECO:0000256" key="5">
    <source>
        <dbReference type="ARBA" id="ARBA00022827"/>
    </source>
</evidence>
<dbReference type="GO" id="GO:0003995">
    <property type="term" value="F:acyl-CoA dehydrogenase activity"/>
    <property type="evidence" value="ECO:0007669"/>
    <property type="project" value="TreeGrafter"/>
</dbReference>
<proteinExistence type="inferred from homology"/>
<comment type="cofactor">
    <cofactor evidence="1 9">
        <name>FAD</name>
        <dbReference type="ChEBI" id="CHEBI:57692"/>
    </cofactor>
</comment>
<dbReference type="SUPFAM" id="SSF56645">
    <property type="entry name" value="Acyl-CoA dehydrogenase NM domain-like"/>
    <property type="match status" value="1"/>
</dbReference>
<feature type="compositionally biased region" description="Polar residues" evidence="10">
    <location>
        <begin position="34"/>
        <end position="47"/>
    </location>
</feature>
<dbReference type="OMA" id="IYAMWAS"/>
<keyword evidence="4 9" id="KW-0285">Flavoprotein</keyword>
<feature type="region of interest" description="Disordered" evidence="10">
    <location>
        <begin position="34"/>
        <end position="64"/>
    </location>
</feature>
<feature type="domain" description="Acyl-CoA oxidase/dehydrogenase middle" evidence="12">
    <location>
        <begin position="214"/>
        <end position="300"/>
    </location>
</feature>
<dbReference type="SUPFAM" id="SSF47203">
    <property type="entry name" value="Acyl-CoA dehydrogenase C-terminal domain-like"/>
    <property type="match status" value="2"/>
</dbReference>
<dbReference type="InterPro" id="IPR037069">
    <property type="entry name" value="AcylCoA_DH/ox_N_sf"/>
</dbReference>
<dbReference type="InterPro" id="IPR046373">
    <property type="entry name" value="Acyl-CoA_Oxase/DH_mid-dom_sf"/>
</dbReference>
<dbReference type="KEGG" id="dhe:111600536"/>
<dbReference type="OrthoDB" id="354at2759"/>
<dbReference type="CTD" id="36242"/>
<organism evidence="15 16">
    <name type="scientific">Drosophila hydei</name>
    <name type="common">Fruit fly</name>
    <dbReference type="NCBI Taxonomy" id="7224"/>
    <lineage>
        <taxon>Eukaryota</taxon>
        <taxon>Metazoa</taxon>
        <taxon>Ecdysozoa</taxon>
        <taxon>Arthropoda</taxon>
        <taxon>Hexapoda</taxon>
        <taxon>Insecta</taxon>
        <taxon>Pterygota</taxon>
        <taxon>Neoptera</taxon>
        <taxon>Endopterygota</taxon>
        <taxon>Diptera</taxon>
        <taxon>Brachycera</taxon>
        <taxon>Muscomorpha</taxon>
        <taxon>Ephydroidea</taxon>
        <taxon>Drosophilidae</taxon>
        <taxon>Drosophila</taxon>
    </lineage>
</organism>
<dbReference type="InterPro" id="IPR049448">
    <property type="entry name" value="ACAD9/ACADV-like_C"/>
</dbReference>
<feature type="domain" description="Acyl-CoA dehydrogenase/oxidase C-terminal" evidence="11">
    <location>
        <begin position="322"/>
        <end position="441"/>
    </location>
</feature>
<comment type="subcellular location">
    <subcellularLocation>
        <location evidence="2">Mitochondrion</location>
    </subcellularLocation>
</comment>
<dbReference type="GO" id="GO:0006631">
    <property type="term" value="P:fatty acid metabolic process"/>
    <property type="evidence" value="ECO:0007669"/>
    <property type="project" value="UniProtKB-ARBA"/>
</dbReference>
<dbReference type="RefSeq" id="XP_023172442.2">
    <property type="nucleotide sequence ID" value="XM_023316674.2"/>
</dbReference>
<dbReference type="Pfam" id="PF00441">
    <property type="entry name" value="Acyl-CoA_dh_1"/>
    <property type="match status" value="1"/>
</dbReference>
<dbReference type="AlphaFoldDB" id="A0A6J1M6E3"/>
<keyword evidence="6" id="KW-0809">Transit peptide</keyword>
<evidence type="ECO:0000256" key="8">
    <source>
        <dbReference type="ARBA" id="ARBA00023128"/>
    </source>
</evidence>
<evidence type="ECO:0000313" key="16">
    <source>
        <dbReference type="RefSeq" id="XP_023172442.2"/>
    </source>
</evidence>
<evidence type="ECO:0000259" key="11">
    <source>
        <dbReference type="Pfam" id="PF00441"/>
    </source>
</evidence>
<reference evidence="16" key="1">
    <citation type="submission" date="2025-08" db="UniProtKB">
        <authorList>
            <consortium name="RefSeq"/>
        </authorList>
    </citation>
    <scope>IDENTIFICATION</scope>
    <source>
        <strain evidence="16">15085-1641.00</strain>
        <tissue evidence="16">Whole body</tissue>
    </source>
</reference>
<dbReference type="Gene3D" id="1.10.540.10">
    <property type="entry name" value="Acyl-CoA dehydrogenase/oxidase, N-terminal domain"/>
    <property type="match status" value="1"/>
</dbReference>